<dbReference type="Gene3D" id="3.40.50.1820">
    <property type="entry name" value="alpha/beta hydrolase"/>
    <property type="match status" value="1"/>
</dbReference>
<dbReference type="PANTHER" id="PTHR37017">
    <property type="entry name" value="AB HYDROLASE-1 DOMAIN-CONTAINING PROTEIN-RELATED"/>
    <property type="match status" value="1"/>
</dbReference>
<keyword evidence="2" id="KW-0378">Hydrolase</keyword>
<dbReference type="Pfam" id="PF12697">
    <property type="entry name" value="Abhydrolase_6"/>
    <property type="match status" value="1"/>
</dbReference>
<dbReference type="GO" id="GO:0016787">
    <property type="term" value="F:hydrolase activity"/>
    <property type="evidence" value="ECO:0007669"/>
    <property type="project" value="UniProtKB-KW"/>
</dbReference>
<dbReference type="InterPro" id="IPR000073">
    <property type="entry name" value="AB_hydrolase_1"/>
</dbReference>
<proteinExistence type="predicted"/>
<dbReference type="AlphaFoldDB" id="A0A5B2XD06"/>
<evidence type="ECO:0000313" key="3">
    <source>
        <dbReference type="Proteomes" id="UP000323454"/>
    </source>
</evidence>
<gene>
    <name evidence="2" type="ORF">F0L68_16205</name>
</gene>
<evidence type="ECO:0000259" key="1">
    <source>
        <dbReference type="Pfam" id="PF12697"/>
    </source>
</evidence>
<dbReference type="SUPFAM" id="SSF53474">
    <property type="entry name" value="alpha/beta-Hydrolases"/>
    <property type="match status" value="1"/>
</dbReference>
<dbReference type="OrthoDB" id="9773549at2"/>
<dbReference type="Proteomes" id="UP000323454">
    <property type="component" value="Unassembled WGS sequence"/>
</dbReference>
<sequence length="244" mass="26057">MSTFVLVPGFWLGAWAWRGVVEPLRAAGHTAYPVTLTGLADRAHLAGPSVDLDTHIADVVNLITHEDLHDVVLVGHSGSGIVVTGAADRIPERIARVVYVDSGPVADGLSQFDLFPPHVQEETKAGLVDGWRHPFPSWARHEANGASLAGLGEVERAAMTARVTDHPAGAITQPLTLTGAGAALPKTLVTCSFPLEQVRAMIEARHPYFAALAGPEWDFHELPTGHWPMFSRPADTAEVLIKAA</sequence>
<comment type="caution">
    <text evidence="2">The sequence shown here is derived from an EMBL/GenBank/DDBJ whole genome shotgun (WGS) entry which is preliminary data.</text>
</comment>
<feature type="domain" description="AB hydrolase-1" evidence="1">
    <location>
        <begin position="4"/>
        <end position="238"/>
    </location>
</feature>
<reference evidence="2 3" key="1">
    <citation type="submission" date="2019-09" db="EMBL/GenBank/DDBJ databases">
        <title>Goodfellowia gen. nov., a new genus of the Pseudonocardineae related to Actinoalloteichus, containing Goodfellowia coeruleoviolacea gen. nov., comb. nov. gen. nov., comb. nov.</title>
        <authorList>
            <person name="Labeda D."/>
        </authorList>
    </citation>
    <scope>NUCLEOTIDE SEQUENCE [LARGE SCALE GENOMIC DNA]</scope>
    <source>
        <strain evidence="2 3">AN110305</strain>
    </source>
</reference>
<organism evidence="2 3">
    <name type="scientific">Solihabitans fulvus</name>
    <dbReference type="NCBI Taxonomy" id="1892852"/>
    <lineage>
        <taxon>Bacteria</taxon>
        <taxon>Bacillati</taxon>
        <taxon>Actinomycetota</taxon>
        <taxon>Actinomycetes</taxon>
        <taxon>Pseudonocardiales</taxon>
        <taxon>Pseudonocardiaceae</taxon>
        <taxon>Solihabitans</taxon>
    </lineage>
</organism>
<keyword evidence="3" id="KW-1185">Reference proteome</keyword>
<dbReference type="PANTHER" id="PTHR37017:SF11">
    <property type="entry name" value="ESTERASE_LIPASE_THIOESTERASE DOMAIN-CONTAINING PROTEIN"/>
    <property type="match status" value="1"/>
</dbReference>
<reference evidence="2 3" key="2">
    <citation type="submission" date="2019-09" db="EMBL/GenBank/DDBJ databases">
        <authorList>
            <person name="Jin C."/>
        </authorList>
    </citation>
    <scope>NUCLEOTIDE SEQUENCE [LARGE SCALE GENOMIC DNA]</scope>
    <source>
        <strain evidence="2 3">AN110305</strain>
    </source>
</reference>
<accession>A0A5B2XD06</accession>
<dbReference type="RefSeq" id="WP_149850413.1">
    <property type="nucleotide sequence ID" value="NZ_VUOB01000027.1"/>
</dbReference>
<dbReference type="InterPro" id="IPR052897">
    <property type="entry name" value="Sec-Metab_Biosynth_Hydrolase"/>
</dbReference>
<evidence type="ECO:0000313" key="2">
    <source>
        <dbReference type="EMBL" id="KAA2261618.1"/>
    </source>
</evidence>
<name>A0A5B2XD06_9PSEU</name>
<dbReference type="InterPro" id="IPR029058">
    <property type="entry name" value="AB_hydrolase_fold"/>
</dbReference>
<dbReference type="EMBL" id="VUOB01000027">
    <property type="protein sequence ID" value="KAA2261618.1"/>
    <property type="molecule type" value="Genomic_DNA"/>
</dbReference>
<protein>
    <submittedName>
        <fullName evidence="2">Alpha/beta hydrolase</fullName>
    </submittedName>
</protein>